<gene>
    <name evidence="1" type="ORF">NCTC11976_00007</name>
</gene>
<reference evidence="1 2" key="1">
    <citation type="submission" date="2018-12" db="EMBL/GenBank/DDBJ databases">
        <authorList>
            <consortium name="Pathogen Informatics"/>
        </authorList>
    </citation>
    <scope>NUCLEOTIDE SEQUENCE [LARGE SCALE GENOMIC DNA]</scope>
    <source>
        <strain evidence="1 2">NCTC11976</strain>
    </source>
</reference>
<evidence type="ECO:0000313" key="2">
    <source>
        <dbReference type="Proteomes" id="UP000277577"/>
    </source>
</evidence>
<sequence length="66" mass="7753">MYQTDHDSPETLRFRSELELLQSESDVLEGQMKPYEEEMSKAQLALRDLSSRQAWLKEHIPAAQLF</sequence>
<dbReference type="RefSeq" id="WP_126325034.1">
    <property type="nucleotide sequence ID" value="NZ_LR134173.1"/>
</dbReference>
<organism evidence="1 2">
    <name type="scientific">Legionella cherrii</name>
    <dbReference type="NCBI Taxonomy" id="28084"/>
    <lineage>
        <taxon>Bacteria</taxon>
        <taxon>Pseudomonadati</taxon>
        <taxon>Pseudomonadota</taxon>
        <taxon>Gammaproteobacteria</taxon>
        <taxon>Legionellales</taxon>
        <taxon>Legionellaceae</taxon>
        <taxon>Legionella</taxon>
    </lineage>
</organism>
<protein>
    <submittedName>
        <fullName evidence="1">Uncharacterized protein</fullName>
    </submittedName>
</protein>
<name>A0ABY6T2G7_9GAMM</name>
<keyword evidence="2" id="KW-1185">Reference proteome</keyword>
<dbReference type="Proteomes" id="UP000277577">
    <property type="component" value="Chromosome"/>
</dbReference>
<accession>A0ABY6T2G7</accession>
<evidence type="ECO:0000313" key="1">
    <source>
        <dbReference type="EMBL" id="VEB32425.1"/>
    </source>
</evidence>
<proteinExistence type="predicted"/>
<dbReference type="EMBL" id="LR134173">
    <property type="protein sequence ID" value="VEB32425.1"/>
    <property type="molecule type" value="Genomic_DNA"/>
</dbReference>